<sequence>MKATIYQMRLDGAKLPDREWQAAPVGPGRITLGYMSGRSELCAVRVLEFRSPQTTGGLSDSLLPPLFEPELLLITNTRLRFRGFQTVEGSRRAVVQEWLCELGEDGEIRINV</sequence>
<evidence type="ECO:0000313" key="1">
    <source>
        <dbReference type="EMBL" id="KPC53044.1"/>
    </source>
</evidence>
<name>A0A0N0GNP6_9NEIS</name>
<dbReference type="AlphaFoldDB" id="A0A0N0GNP6"/>
<gene>
    <name evidence="1" type="ORF">WG78_11155</name>
</gene>
<accession>A0A0N0GNP6</accession>
<proteinExistence type="predicted"/>
<dbReference type="STRING" id="857265.WG78_11155"/>
<dbReference type="Proteomes" id="UP000037939">
    <property type="component" value="Unassembled WGS sequence"/>
</dbReference>
<reference evidence="1 2" key="1">
    <citation type="submission" date="2015-07" db="EMBL/GenBank/DDBJ databases">
        <title>Draft genome sequence of the Amantichitinum ursilacus IGB-41, a new chitin-degrading bacterium.</title>
        <authorList>
            <person name="Kirstahler P."/>
            <person name="Guenther M."/>
            <person name="Grumaz C."/>
            <person name="Rupp S."/>
            <person name="Zibek S."/>
            <person name="Sohn K."/>
        </authorList>
    </citation>
    <scope>NUCLEOTIDE SEQUENCE [LARGE SCALE GENOMIC DNA]</scope>
    <source>
        <strain evidence="1 2">IGB-41</strain>
    </source>
</reference>
<organism evidence="1 2">
    <name type="scientific">Amantichitinum ursilacus</name>
    <dbReference type="NCBI Taxonomy" id="857265"/>
    <lineage>
        <taxon>Bacteria</taxon>
        <taxon>Pseudomonadati</taxon>
        <taxon>Pseudomonadota</taxon>
        <taxon>Betaproteobacteria</taxon>
        <taxon>Neisseriales</taxon>
        <taxon>Chitinibacteraceae</taxon>
        <taxon>Amantichitinum</taxon>
    </lineage>
</organism>
<evidence type="ECO:0000313" key="2">
    <source>
        <dbReference type="Proteomes" id="UP000037939"/>
    </source>
</evidence>
<comment type="caution">
    <text evidence="1">The sequence shown here is derived from an EMBL/GenBank/DDBJ whole genome shotgun (WGS) entry which is preliminary data.</text>
</comment>
<keyword evidence="2" id="KW-1185">Reference proteome</keyword>
<protein>
    <submittedName>
        <fullName evidence="1">Uncharacterized protein</fullName>
    </submittedName>
</protein>
<dbReference type="EMBL" id="LAQT01000008">
    <property type="protein sequence ID" value="KPC53044.1"/>
    <property type="molecule type" value="Genomic_DNA"/>
</dbReference>
<dbReference type="RefSeq" id="WP_053937881.1">
    <property type="nucleotide sequence ID" value="NZ_LAQT01000008.1"/>
</dbReference>